<proteinExistence type="predicted"/>
<accession>A0ABW2X956</accession>
<sequence>MSPADAAPPTPRPYRVVQWATGALGRSVIRGVLDHPNLELAGVWVHSAEKAGADAAVLAGRPPAGILATRELDEILALEADCVVYSPGRAGDPFADLDTICALLASGKNLICMNGLVYPYAHGPHLATELEQACKRGGATVHGSGFNGGFMADVMPLVLSRLSRRITHVYARQCLDFARHPSWRMVHRMIGFGKAEEEFLRSLRPSRTAMRALFSESLHLIAAGLRVDLDEIDVDVDHRLAGADFETAAGLIPRGTVAAARWTFSGLAGGRPVITFEVIHKADARQTPEWGRPGYAVRVHGRPSLTLTTDEEWVSDAISAAAAHALNSIPVVCAAEPGIRTYLDLPLITGRMDADPLDVL</sequence>
<evidence type="ECO:0000313" key="3">
    <source>
        <dbReference type="Proteomes" id="UP001597063"/>
    </source>
</evidence>
<keyword evidence="3" id="KW-1185">Reference proteome</keyword>
<dbReference type="InterPro" id="IPR045760">
    <property type="entry name" value="DAP_DH_C"/>
</dbReference>
<dbReference type="Gene3D" id="3.40.50.720">
    <property type="entry name" value="NAD(P)-binding Rossmann-like Domain"/>
    <property type="match status" value="1"/>
</dbReference>
<evidence type="ECO:0000313" key="2">
    <source>
        <dbReference type="EMBL" id="MFD0682983.1"/>
    </source>
</evidence>
<dbReference type="SUPFAM" id="SSF51735">
    <property type="entry name" value="NAD(P)-binding Rossmann-fold domains"/>
    <property type="match status" value="1"/>
</dbReference>
<reference evidence="3" key="1">
    <citation type="journal article" date="2019" name="Int. J. Syst. Evol. Microbiol.">
        <title>The Global Catalogue of Microorganisms (GCM) 10K type strain sequencing project: providing services to taxonomists for standard genome sequencing and annotation.</title>
        <authorList>
            <consortium name="The Broad Institute Genomics Platform"/>
            <consortium name="The Broad Institute Genome Sequencing Center for Infectious Disease"/>
            <person name="Wu L."/>
            <person name="Ma J."/>
        </authorList>
    </citation>
    <scope>NUCLEOTIDE SEQUENCE [LARGE SCALE GENOMIC DNA]</scope>
    <source>
        <strain evidence="3">JCM 9371</strain>
    </source>
</reference>
<comment type="caution">
    <text evidence="2">The sequence shown here is derived from an EMBL/GenBank/DDBJ whole genome shotgun (WGS) entry which is preliminary data.</text>
</comment>
<dbReference type="Pfam" id="PF19328">
    <property type="entry name" value="DAP_DH_C"/>
    <property type="match status" value="1"/>
</dbReference>
<dbReference type="Proteomes" id="UP001597063">
    <property type="component" value="Unassembled WGS sequence"/>
</dbReference>
<dbReference type="RefSeq" id="WP_131757005.1">
    <property type="nucleotide sequence ID" value="NZ_CAACUY010000024.1"/>
</dbReference>
<dbReference type="CDD" id="cd24146">
    <property type="entry name" value="nat-AmDH_N_like"/>
    <property type="match status" value="1"/>
</dbReference>
<dbReference type="InterPro" id="IPR036291">
    <property type="entry name" value="NAD(P)-bd_dom_sf"/>
</dbReference>
<organism evidence="2 3">
    <name type="scientific">Actinomadura fibrosa</name>
    <dbReference type="NCBI Taxonomy" id="111802"/>
    <lineage>
        <taxon>Bacteria</taxon>
        <taxon>Bacillati</taxon>
        <taxon>Actinomycetota</taxon>
        <taxon>Actinomycetes</taxon>
        <taxon>Streptosporangiales</taxon>
        <taxon>Thermomonosporaceae</taxon>
        <taxon>Actinomadura</taxon>
    </lineage>
</organism>
<gene>
    <name evidence="2" type="ORF">ACFQZM_00615</name>
</gene>
<dbReference type="EMBL" id="JBHTGP010000001">
    <property type="protein sequence ID" value="MFD0682983.1"/>
    <property type="molecule type" value="Genomic_DNA"/>
</dbReference>
<name>A0ABW2X956_9ACTN</name>
<protein>
    <submittedName>
        <fullName evidence="2">Dihydrodipicolinate reductase</fullName>
    </submittedName>
</protein>
<feature type="domain" description="2,4-diaminopentanoate dehydrogenase C-terminal" evidence="1">
    <location>
        <begin position="150"/>
        <end position="353"/>
    </location>
</feature>
<evidence type="ECO:0000259" key="1">
    <source>
        <dbReference type="Pfam" id="PF19328"/>
    </source>
</evidence>